<dbReference type="GO" id="GO:0016567">
    <property type="term" value="P:protein ubiquitination"/>
    <property type="evidence" value="ECO:0007669"/>
    <property type="project" value="TreeGrafter"/>
</dbReference>
<protein>
    <recommendedName>
        <fullName evidence="3">RWD domain-containing protein</fullName>
    </recommendedName>
</protein>
<dbReference type="InterPro" id="IPR001841">
    <property type="entry name" value="Znf_RING"/>
</dbReference>
<evidence type="ECO:0000256" key="1">
    <source>
        <dbReference type="ARBA" id="ARBA00022771"/>
    </source>
</evidence>
<sequence>MDNIIQDELQLLHEMFPGEFKVDFDSNQCTVTFLVTPGVGFNNPANKFIKFNLNLKFTSKYPRESPTISVESVHGLKEKDIAKLLSLLKDLTLERNGDPVIFDVVDFCREFISPNIPTVECAICLNYFRNESDVYCTTNFHYFHTYCIGEYMNRRRVEYEEEINELKTRCPYTEFPPLETFSSIKQFRVNKFYRCMDNIIQDELQLLHEMFPGEFKVDFDSNQCTVTFLVTPGVGFNNPANKFIKFNLNLKFTSKYPRESPTISVESVHGLKEKDIAKLLSLLKDLTLERNGDPVIFDVVDFCREFISPNIPTVECAICLNYFRNESDVYCTTNFHYFHTYCIGEYMNRRRVEYEEEINELKTRCPYTEFPPLEVPCPLCRAEFLPFSEDLVNLVHSQKNTENSDSLNLSSPMTMIINNVVVINSINQLWS</sequence>
<reference evidence="4" key="1">
    <citation type="submission" date="2022-06" db="EMBL/GenBank/DDBJ databases">
        <authorList>
            <person name="Berger JAMES D."/>
            <person name="Berger JAMES D."/>
        </authorList>
    </citation>
    <scope>NUCLEOTIDE SEQUENCE [LARGE SCALE GENOMIC DNA]</scope>
</reference>
<dbReference type="PROSITE" id="PS50908">
    <property type="entry name" value="RWD"/>
    <property type="match status" value="2"/>
</dbReference>
<keyword evidence="2" id="KW-0862">Zinc</keyword>
<evidence type="ECO:0000256" key="2">
    <source>
        <dbReference type="ARBA" id="ARBA00022833"/>
    </source>
</evidence>
<dbReference type="SMART" id="SM00591">
    <property type="entry name" value="RWD"/>
    <property type="match status" value="2"/>
</dbReference>
<feature type="domain" description="RWD" evidence="3">
    <location>
        <begin position="7"/>
        <end position="115"/>
    </location>
</feature>
<dbReference type="PANTHER" id="PTHR13198:SF4">
    <property type="entry name" value="E3 UBIQUITIN-PROTEIN LIGASE RNF25"/>
    <property type="match status" value="1"/>
</dbReference>
<dbReference type="WBParaSite" id="SRDH1_78380.1">
    <property type="protein sequence ID" value="SRDH1_78380.1"/>
    <property type="gene ID" value="SRDH1_78380"/>
</dbReference>
<dbReference type="Gene3D" id="3.30.40.10">
    <property type="entry name" value="Zinc/RING finger domain, C3HC4 (zinc finger)"/>
    <property type="match status" value="2"/>
</dbReference>
<keyword evidence="1" id="KW-0863">Zinc-finger</keyword>
<dbReference type="InterPro" id="IPR039133">
    <property type="entry name" value="RNF25"/>
</dbReference>
<proteinExistence type="predicted"/>
<reference evidence="5" key="2">
    <citation type="submission" date="2023-11" db="UniProtKB">
        <authorList>
            <consortium name="WormBaseParasite"/>
        </authorList>
    </citation>
    <scope>IDENTIFICATION</scope>
</reference>
<dbReference type="CDD" id="cd23818">
    <property type="entry name" value="RWD_RNF25"/>
    <property type="match status" value="2"/>
</dbReference>
<evidence type="ECO:0000313" key="5">
    <source>
        <dbReference type="WBParaSite" id="SRDH1_78380.1"/>
    </source>
</evidence>
<dbReference type="InterPro" id="IPR006575">
    <property type="entry name" value="RWD_dom"/>
</dbReference>
<dbReference type="SUPFAM" id="SSF54495">
    <property type="entry name" value="UBC-like"/>
    <property type="match status" value="2"/>
</dbReference>
<organism evidence="4 5">
    <name type="scientific">Schistosoma rodhaini</name>
    <dbReference type="NCBI Taxonomy" id="6188"/>
    <lineage>
        <taxon>Eukaryota</taxon>
        <taxon>Metazoa</taxon>
        <taxon>Spiralia</taxon>
        <taxon>Lophotrochozoa</taxon>
        <taxon>Platyhelminthes</taxon>
        <taxon>Trematoda</taxon>
        <taxon>Digenea</taxon>
        <taxon>Strigeidida</taxon>
        <taxon>Schistosomatoidea</taxon>
        <taxon>Schistosomatidae</taxon>
        <taxon>Schistosoma</taxon>
    </lineage>
</organism>
<dbReference type="Proteomes" id="UP000050792">
    <property type="component" value="Unassembled WGS sequence"/>
</dbReference>
<dbReference type="AlphaFoldDB" id="A0AA85G3H1"/>
<dbReference type="Pfam" id="PF05773">
    <property type="entry name" value="RWD"/>
    <property type="match status" value="2"/>
</dbReference>
<dbReference type="SUPFAM" id="SSF57850">
    <property type="entry name" value="RING/U-box"/>
    <property type="match status" value="2"/>
</dbReference>
<dbReference type="PANTHER" id="PTHR13198">
    <property type="entry name" value="RING FINGER PROTEIN 25"/>
    <property type="match status" value="1"/>
</dbReference>
<dbReference type="GO" id="GO:0005634">
    <property type="term" value="C:nucleus"/>
    <property type="evidence" value="ECO:0007669"/>
    <property type="project" value="TreeGrafter"/>
</dbReference>
<dbReference type="Gene3D" id="3.10.110.10">
    <property type="entry name" value="Ubiquitin Conjugating Enzyme"/>
    <property type="match status" value="2"/>
</dbReference>
<dbReference type="InterPro" id="IPR016135">
    <property type="entry name" value="UBQ-conjugating_enzyme/RWD"/>
</dbReference>
<feature type="domain" description="RWD" evidence="3">
    <location>
        <begin position="202"/>
        <end position="310"/>
    </location>
</feature>
<name>A0AA85G3H1_9TREM</name>
<accession>A0AA85G3H1</accession>
<evidence type="ECO:0000313" key="4">
    <source>
        <dbReference type="Proteomes" id="UP000050792"/>
    </source>
</evidence>
<dbReference type="SMART" id="SM00184">
    <property type="entry name" value="RING"/>
    <property type="match status" value="2"/>
</dbReference>
<dbReference type="GO" id="GO:0008270">
    <property type="term" value="F:zinc ion binding"/>
    <property type="evidence" value="ECO:0007669"/>
    <property type="project" value="UniProtKB-KW"/>
</dbReference>
<dbReference type="GO" id="GO:0061630">
    <property type="term" value="F:ubiquitin protein ligase activity"/>
    <property type="evidence" value="ECO:0007669"/>
    <property type="project" value="InterPro"/>
</dbReference>
<keyword evidence="1" id="KW-0479">Metal-binding</keyword>
<dbReference type="InterPro" id="IPR013083">
    <property type="entry name" value="Znf_RING/FYVE/PHD"/>
</dbReference>
<evidence type="ECO:0000259" key="3">
    <source>
        <dbReference type="PROSITE" id="PS50908"/>
    </source>
</evidence>
<keyword evidence="4" id="KW-1185">Reference proteome</keyword>